<reference evidence="1 2" key="1">
    <citation type="submission" date="2024-01" db="EMBL/GenBank/DDBJ databases">
        <title>The genomes of 5 underutilized Papilionoideae crops provide insights into root nodulation and disease resistanc.</title>
        <authorList>
            <person name="Jiang F."/>
        </authorList>
    </citation>
    <scope>NUCLEOTIDE SEQUENCE [LARGE SCALE GENOMIC DNA]</scope>
    <source>
        <strain evidence="1">DUOXIRENSHENG_FW03</strain>
        <tissue evidence="1">Leaves</tissue>
    </source>
</reference>
<accession>A0AAN9P245</accession>
<comment type="caution">
    <text evidence="1">The sequence shown here is derived from an EMBL/GenBank/DDBJ whole genome shotgun (WGS) entry which is preliminary data.</text>
</comment>
<dbReference type="EMBL" id="JAYMYS010000009">
    <property type="protein sequence ID" value="KAK7381427.1"/>
    <property type="molecule type" value="Genomic_DNA"/>
</dbReference>
<name>A0AAN9P245_PSOTE</name>
<dbReference type="AlphaFoldDB" id="A0AAN9P245"/>
<evidence type="ECO:0000313" key="2">
    <source>
        <dbReference type="Proteomes" id="UP001386955"/>
    </source>
</evidence>
<protein>
    <submittedName>
        <fullName evidence="1">Uncharacterized protein</fullName>
    </submittedName>
</protein>
<sequence length="88" mass="9840">MSGCRKAVKYLFSYDDKLISSNGSTSRSGFKILQSSLNRFSFSNAQKRLLGQNMKNYLQATEARMIFVDEKLSSSNSSISRSGSKILQ</sequence>
<gene>
    <name evidence="1" type="ORF">VNO78_34105</name>
</gene>
<keyword evidence="2" id="KW-1185">Reference proteome</keyword>
<evidence type="ECO:0000313" key="1">
    <source>
        <dbReference type="EMBL" id="KAK7381427.1"/>
    </source>
</evidence>
<organism evidence="1 2">
    <name type="scientific">Psophocarpus tetragonolobus</name>
    <name type="common">Winged bean</name>
    <name type="synonym">Dolichos tetragonolobus</name>
    <dbReference type="NCBI Taxonomy" id="3891"/>
    <lineage>
        <taxon>Eukaryota</taxon>
        <taxon>Viridiplantae</taxon>
        <taxon>Streptophyta</taxon>
        <taxon>Embryophyta</taxon>
        <taxon>Tracheophyta</taxon>
        <taxon>Spermatophyta</taxon>
        <taxon>Magnoliopsida</taxon>
        <taxon>eudicotyledons</taxon>
        <taxon>Gunneridae</taxon>
        <taxon>Pentapetalae</taxon>
        <taxon>rosids</taxon>
        <taxon>fabids</taxon>
        <taxon>Fabales</taxon>
        <taxon>Fabaceae</taxon>
        <taxon>Papilionoideae</taxon>
        <taxon>50 kb inversion clade</taxon>
        <taxon>NPAAA clade</taxon>
        <taxon>indigoferoid/millettioid clade</taxon>
        <taxon>Phaseoleae</taxon>
        <taxon>Psophocarpus</taxon>
    </lineage>
</organism>
<proteinExistence type="predicted"/>
<dbReference type="Proteomes" id="UP001386955">
    <property type="component" value="Unassembled WGS sequence"/>
</dbReference>